<gene>
    <name evidence="8" type="primary">gap</name>
    <name evidence="8" type="ORF">COT49_03435</name>
</gene>
<dbReference type="Proteomes" id="UP000230340">
    <property type="component" value="Unassembled WGS sequence"/>
</dbReference>
<dbReference type="Gene3D" id="3.40.50.720">
    <property type="entry name" value="NAD(P)-binding Rossmann-like Domain"/>
    <property type="match status" value="1"/>
</dbReference>
<keyword evidence="2" id="KW-0560">Oxidoreductase</keyword>
<dbReference type="GO" id="GO:0051287">
    <property type="term" value="F:NAD binding"/>
    <property type="evidence" value="ECO:0007669"/>
    <property type="project" value="InterPro"/>
</dbReference>
<dbReference type="InterPro" id="IPR020831">
    <property type="entry name" value="GlycerAld/Erythrose_P_DH"/>
</dbReference>
<dbReference type="FunFam" id="3.30.360.10:FF:000002">
    <property type="entry name" value="Glyceraldehyde-3-phosphate dehydrogenase"/>
    <property type="match status" value="1"/>
</dbReference>
<evidence type="ECO:0000256" key="3">
    <source>
        <dbReference type="PIRSR" id="PIRSR000149-1"/>
    </source>
</evidence>
<dbReference type="PANTHER" id="PTHR43148">
    <property type="entry name" value="GLYCERALDEHYDE-3-PHOSPHATE DEHYDROGENASE 2"/>
    <property type="match status" value="1"/>
</dbReference>
<dbReference type="CDD" id="cd18126">
    <property type="entry name" value="GAPDH_I_C"/>
    <property type="match status" value="1"/>
</dbReference>
<dbReference type="Pfam" id="PF00044">
    <property type="entry name" value="Gp_dh_N"/>
    <property type="match status" value="1"/>
</dbReference>
<feature type="binding site" evidence="4">
    <location>
        <position position="32"/>
    </location>
    <ligand>
        <name>NAD(+)</name>
        <dbReference type="ChEBI" id="CHEBI:57540"/>
    </ligand>
</feature>
<dbReference type="InterPro" id="IPR020829">
    <property type="entry name" value="GlycerAld_3-P_DH_cat"/>
</dbReference>
<feature type="active site" description="Nucleophile" evidence="3">
    <location>
        <position position="149"/>
    </location>
</feature>
<dbReference type="InterPro" id="IPR006424">
    <property type="entry name" value="Glyceraldehyde-3-P_DH_1"/>
</dbReference>
<accession>A0A2H0XDD6</accession>
<feature type="domain" description="Glyceraldehyde 3-phosphate dehydrogenase NAD(P) binding" evidence="7">
    <location>
        <begin position="1"/>
        <end position="149"/>
    </location>
</feature>
<evidence type="ECO:0000256" key="6">
    <source>
        <dbReference type="RuleBase" id="RU000397"/>
    </source>
</evidence>
<dbReference type="Gene3D" id="3.30.360.10">
    <property type="entry name" value="Dihydrodipicolinate Reductase, domain 2"/>
    <property type="match status" value="1"/>
</dbReference>
<dbReference type="Pfam" id="PF02800">
    <property type="entry name" value="Gp_dh_C"/>
    <property type="match status" value="1"/>
</dbReference>
<sequence>MRLAINGFGRIGRAALKVALTKANIEIVAINDLSDIATLVHLLKYDSVMGRFAGEIVEEESSFIIDGHKIRVLAIKELENLPWKDLKIDVVLECTGRYTQDGASEGHIKAGAKKVIISAPAKGGAVKTIILGVNDSTYKNEPLVSNGSCTTNCVSPVIRVIKESLGIKNLTATTIHAVTAEQNIVDSAPPALHKDLRRARAAFSNIIPTTSGAGSAVVEVFPDLEGKIDIGAIRVPVICGSLTDFTITVEKDIVVADVNQLFKLAVSDPEYRGVLSATSDQIVSSDILGNPTSALIDLPLTKVISGNIVKVCAWYDNEWGYANRLAELAQFLFLA</sequence>
<evidence type="ECO:0000256" key="1">
    <source>
        <dbReference type="ARBA" id="ARBA00007406"/>
    </source>
</evidence>
<comment type="caution">
    <text evidence="8">The sequence shown here is derived from an EMBL/GenBank/DDBJ whole genome shotgun (WGS) entry which is preliminary data.</text>
</comment>
<dbReference type="CDD" id="cd05214">
    <property type="entry name" value="GAPDH_I_N"/>
    <property type="match status" value="1"/>
</dbReference>
<dbReference type="AlphaFoldDB" id="A0A2H0XDD6"/>
<evidence type="ECO:0000256" key="5">
    <source>
        <dbReference type="PIRSR" id="PIRSR000149-4"/>
    </source>
</evidence>
<dbReference type="GO" id="GO:0006006">
    <property type="term" value="P:glucose metabolic process"/>
    <property type="evidence" value="ECO:0007669"/>
    <property type="project" value="InterPro"/>
</dbReference>
<protein>
    <submittedName>
        <fullName evidence="8">Type I glyceraldehyde-3-phosphate dehydrogenase</fullName>
    </submittedName>
</protein>
<dbReference type="SUPFAM" id="SSF55347">
    <property type="entry name" value="Glyceraldehyde-3-phosphate dehydrogenase-like, C-terminal domain"/>
    <property type="match status" value="1"/>
</dbReference>
<dbReference type="GO" id="GO:0016620">
    <property type="term" value="F:oxidoreductase activity, acting on the aldehyde or oxo group of donors, NAD or NADP as acceptor"/>
    <property type="evidence" value="ECO:0007669"/>
    <property type="project" value="InterPro"/>
</dbReference>
<dbReference type="EMBL" id="PEYT01000031">
    <property type="protein sequence ID" value="PIS22825.1"/>
    <property type="molecule type" value="Genomic_DNA"/>
</dbReference>
<evidence type="ECO:0000259" key="7">
    <source>
        <dbReference type="SMART" id="SM00846"/>
    </source>
</evidence>
<dbReference type="InterPro" id="IPR036291">
    <property type="entry name" value="NAD(P)-bd_dom_sf"/>
</dbReference>
<dbReference type="SUPFAM" id="SSF51735">
    <property type="entry name" value="NAD(P)-binding Rossmann-fold domains"/>
    <property type="match status" value="1"/>
</dbReference>
<evidence type="ECO:0000256" key="4">
    <source>
        <dbReference type="PIRSR" id="PIRSR000149-3"/>
    </source>
</evidence>
<feature type="site" description="Activates thiol group during catalysis" evidence="5">
    <location>
        <position position="176"/>
    </location>
</feature>
<name>A0A2H0XDD6_UNCKA</name>
<evidence type="ECO:0000313" key="8">
    <source>
        <dbReference type="EMBL" id="PIS22825.1"/>
    </source>
</evidence>
<keyword evidence="4" id="KW-0520">NAD</keyword>
<feature type="binding site" evidence="4">
    <location>
        <position position="118"/>
    </location>
    <ligand>
        <name>NAD(+)</name>
        <dbReference type="ChEBI" id="CHEBI:57540"/>
    </ligand>
</feature>
<evidence type="ECO:0000313" key="9">
    <source>
        <dbReference type="Proteomes" id="UP000230340"/>
    </source>
</evidence>
<dbReference type="GO" id="GO:0050661">
    <property type="term" value="F:NADP binding"/>
    <property type="evidence" value="ECO:0007669"/>
    <property type="project" value="InterPro"/>
</dbReference>
<keyword evidence="4" id="KW-0547">Nucleotide-binding</keyword>
<organism evidence="8 9">
    <name type="scientific">candidate division WWE3 bacterium CG08_land_8_20_14_0_20_40_13</name>
    <dbReference type="NCBI Taxonomy" id="1975084"/>
    <lineage>
        <taxon>Bacteria</taxon>
        <taxon>Katanobacteria</taxon>
    </lineage>
</organism>
<feature type="binding site" evidence="4">
    <location>
        <begin position="10"/>
        <end position="11"/>
    </location>
    <ligand>
        <name>NAD(+)</name>
        <dbReference type="ChEBI" id="CHEBI:57540"/>
    </ligand>
</feature>
<dbReference type="FunFam" id="3.40.50.720:FF:000001">
    <property type="entry name" value="Glyceraldehyde-3-phosphate dehydrogenase"/>
    <property type="match status" value="1"/>
</dbReference>
<evidence type="ECO:0000256" key="2">
    <source>
        <dbReference type="ARBA" id="ARBA00023002"/>
    </source>
</evidence>
<comment type="similarity">
    <text evidence="1 6">Belongs to the glyceraldehyde-3-phosphate dehydrogenase family.</text>
</comment>
<dbReference type="NCBIfam" id="TIGR01534">
    <property type="entry name" value="GAPDH-I"/>
    <property type="match status" value="1"/>
</dbReference>
<reference evidence="9" key="1">
    <citation type="submission" date="2017-09" db="EMBL/GenBank/DDBJ databases">
        <title>Depth-based differentiation of microbial function through sediment-hosted aquifers and enrichment of novel symbionts in the deep terrestrial subsurface.</title>
        <authorList>
            <person name="Probst A.J."/>
            <person name="Ladd B."/>
            <person name="Jarett J.K."/>
            <person name="Geller-Mcgrath D.E."/>
            <person name="Sieber C.M.K."/>
            <person name="Emerson J.B."/>
            <person name="Anantharaman K."/>
            <person name="Thomas B.C."/>
            <person name="Malmstrom R."/>
            <person name="Stieglmeier M."/>
            <person name="Klingl A."/>
            <person name="Woyke T."/>
            <person name="Ryan C.M."/>
            <person name="Banfield J.F."/>
        </authorList>
    </citation>
    <scope>NUCLEOTIDE SEQUENCE [LARGE SCALE GENOMIC DNA]</scope>
</reference>
<dbReference type="PRINTS" id="PR00078">
    <property type="entry name" value="G3PDHDRGNASE"/>
</dbReference>
<dbReference type="InterPro" id="IPR020828">
    <property type="entry name" value="GlycerAld_3-P_DH_NAD(P)-bd"/>
</dbReference>
<dbReference type="SMART" id="SM00846">
    <property type="entry name" value="Gp_dh_N"/>
    <property type="match status" value="1"/>
</dbReference>
<dbReference type="PIRSF" id="PIRSF000149">
    <property type="entry name" value="GAP_DH"/>
    <property type="match status" value="1"/>
</dbReference>
<proteinExistence type="inferred from homology"/>
<feature type="binding site" evidence="4">
    <location>
        <position position="317"/>
    </location>
    <ligand>
        <name>NAD(+)</name>
        <dbReference type="ChEBI" id="CHEBI:57540"/>
    </ligand>
</feature>